<protein>
    <recommendedName>
        <fullName evidence="2">FlgO domain-containing protein</fullName>
    </recommendedName>
</protein>
<accession>X0WZ55</accession>
<dbReference type="InterPro" id="IPR013783">
    <property type="entry name" value="Ig-like_fold"/>
</dbReference>
<evidence type="ECO:0000313" key="1">
    <source>
        <dbReference type="EMBL" id="GAG35995.1"/>
    </source>
</evidence>
<dbReference type="Gene3D" id="2.60.40.10">
    <property type="entry name" value="Immunoglobulins"/>
    <property type="match status" value="1"/>
</dbReference>
<evidence type="ECO:0008006" key="2">
    <source>
        <dbReference type="Google" id="ProtNLM"/>
    </source>
</evidence>
<dbReference type="AlphaFoldDB" id="X0WZ55"/>
<gene>
    <name evidence="1" type="ORF">S01H1_67112</name>
</gene>
<name>X0WZ55_9ZZZZ</name>
<proteinExistence type="predicted"/>
<organism evidence="1">
    <name type="scientific">marine sediment metagenome</name>
    <dbReference type="NCBI Taxonomy" id="412755"/>
    <lineage>
        <taxon>unclassified sequences</taxon>
        <taxon>metagenomes</taxon>
        <taxon>ecological metagenomes</taxon>
    </lineage>
</organism>
<reference evidence="1" key="1">
    <citation type="journal article" date="2014" name="Front. Microbiol.">
        <title>High frequency of phylogenetically diverse reductive dehalogenase-homologous genes in deep subseafloor sedimentary metagenomes.</title>
        <authorList>
            <person name="Kawai M."/>
            <person name="Futagami T."/>
            <person name="Toyoda A."/>
            <person name="Takaki Y."/>
            <person name="Nishi S."/>
            <person name="Hori S."/>
            <person name="Arai W."/>
            <person name="Tsubouchi T."/>
            <person name="Morono Y."/>
            <person name="Uchiyama I."/>
            <person name="Ito T."/>
            <person name="Fujiyama A."/>
            <person name="Inagaki F."/>
            <person name="Takami H."/>
        </authorList>
    </citation>
    <scope>NUCLEOTIDE SEQUENCE</scope>
    <source>
        <strain evidence="1">Expedition CK06-06</strain>
    </source>
</reference>
<sequence length="205" mass="23391">MGHNVEILYALISALEKEKSINLMSRREMEGTLHRLGLVQNDNPEMVLKAGKALGVNFILFGQVTKKSGQIIAQVKLMDVENATVLNTWDQIFSGREDILHKSSSFAMELRGTIEKRELYLPPSPPPKAQTQIEIHIKNLRAKSKGKTIVLSWKCDPSQPIAGFNVYRAENREGPYRFLGKTNKNIYNDANIKKRKYYYYHIGII</sequence>
<dbReference type="Gene3D" id="3.40.50.10610">
    <property type="entry name" value="ABC-type transport auxiliary lipoprotein component"/>
    <property type="match status" value="1"/>
</dbReference>
<dbReference type="EMBL" id="BARS01044422">
    <property type="protein sequence ID" value="GAG35995.1"/>
    <property type="molecule type" value="Genomic_DNA"/>
</dbReference>
<feature type="non-terminal residue" evidence="1">
    <location>
        <position position="205"/>
    </location>
</feature>
<comment type="caution">
    <text evidence="1">The sequence shown here is derived from an EMBL/GenBank/DDBJ whole genome shotgun (WGS) entry which is preliminary data.</text>
</comment>